<comment type="similarity">
    <text evidence="5">Belongs to the Omp25/RopB family.</text>
</comment>
<proteinExistence type="inferred from homology"/>
<dbReference type="PANTHER" id="PTHR34001">
    <property type="entry name" value="BLL7405 PROTEIN"/>
    <property type="match status" value="1"/>
</dbReference>
<sequence>MKRFFLLSIAAVLSASGAAAADLPARHAAPVAPVMTQTVQPFTFTGFYAGVNGGWGLRGAGKAGGQGKRDRGSFIGGVQAGYNYQIGSVVLGLEADINYTRAVIHRQPLHARQLSWFGTVRPRVGLALGERALVYGTAGLAWGEVSSGRNDSWYARGKIRSGVVLGAGLEYAIADNVTLRGEYDLVSFNRTDGFGKLTSRKAWSDRDNLHTFRVGLNYRF</sequence>
<dbReference type="EMBL" id="JBHRUV010000043">
    <property type="protein sequence ID" value="MFC3266476.1"/>
    <property type="molecule type" value="Genomic_DNA"/>
</dbReference>
<dbReference type="InterPro" id="IPR011250">
    <property type="entry name" value="OMP/PagP_B-barrel"/>
</dbReference>
<evidence type="ECO:0000256" key="1">
    <source>
        <dbReference type="ARBA" id="ARBA00004442"/>
    </source>
</evidence>
<organism evidence="8 9">
    <name type="scientific">Camelimonas abortus</name>
    <dbReference type="NCBI Taxonomy" id="1017184"/>
    <lineage>
        <taxon>Bacteria</taxon>
        <taxon>Pseudomonadati</taxon>
        <taxon>Pseudomonadota</taxon>
        <taxon>Alphaproteobacteria</taxon>
        <taxon>Hyphomicrobiales</taxon>
        <taxon>Chelatococcaceae</taxon>
        <taxon>Camelimonas</taxon>
    </lineage>
</organism>
<evidence type="ECO:0000256" key="3">
    <source>
        <dbReference type="ARBA" id="ARBA00023136"/>
    </source>
</evidence>
<evidence type="ECO:0000256" key="6">
    <source>
        <dbReference type="SAM" id="SignalP"/>
    </source>
</evidence>
<keyword evidence="2 6" id="KW-0732">Signal</keyword>
<keyword evidence="9" id="KW-1185">Reference proteome</keyword>
<evidence type="ECO:0000256" key="2">
    <source>
        <dbReference type="ARBA" id="ARBA00022729"/>
    </source>
</evidence>
<dbReference type="InterPro" id="IPR051692">
    <property type="entry name" value="OMP-like"/>
</dbReference>
<dbReference type="SUPFAM" id="SSF56925">
    <property type="entry name" value="OMPA-like"/>
    <property type="match status" value="1"/>
</dbReference>
<name>A0ABV7LGC3_9HYPH</name>
<evidence type="ECO:0000259" key="7">
    <source>
        <dbReference type="Pfam" id="PF13505"/>
    </source>
</evidence>
<dbReference type="InterPro" id="IPR027385">
    <property type="entry name" value="Beta-barrel_OMP"/>
</dbReference>
<evidence type="ECO:0000256" key="4">
    <source>
        <dbReference type="ARBA" id="ARBA00023237"/>
    </source>
</evidence>
<evidence type="ECO:0000313" key="9">
    <source>
        <dbReference type="Proteomes" id="UP001595536"/>
    </source>
</evidence>
<feature type="domain" description="Outer membrane protein beta-barrel" evidence="7">
    <location>
        <begin position="29"/>
        <end position="220"/>
    </location>
</feature>
<dbReference type="PANTHER" id="PTHR34001:SF3">
    <property type="entry name" value="BLL7405 PROTEIN"/>
    <property type="match status" value="1"/>
</dbReference>
<evidence type="ECO:0000313" key="8">
    <source>
        <dbReference type="EMBL" id="MFC3266476.1"/>
    </source>
</evidence>
<protein>
    <submittedName>
        <fullName evidence="8">Outer membrane protein</fullName>
    </submittedName>
</protein>
<evidence type="ECO:0000256" key="5">
    <source>
        <dbReference type="ARBA" id="ARBA00038306"/>
    </source>
</evidence>
<dbReference type="Pfam" id="PF13505">
    <property type="entry name" value="OMP_b-brl"/>
    <property type="match status" value="1"/>
</dbReference>
<accession>A0ABV7LGC3</accession>
<reference evidence="9" key="1">
    <citation type="journal article" date="2019" name="Int. J. Syst. Evol. Microbiol.">
        <title>The Global Catalogue of Microorganisms (GCM) 10K type strain sequencing project: providing services to taxonomists for standard genome sequencing and annotation.</title>
        <authorList>
            <consortium name="The Broad Institute Genomics Platform"/>
            <consortium name="The Broad Institute Genome Sequencing Center for Infectious Disease"/>
            <person name="Wu L."/>
            <person name="Ma J."/>
        </authorList>
    </citation>
    <scope>NUCLEOTIDE SEQUENCE [LARGE SCALE GENOMIC DNA]</scope>
    <source>
        <strain evidence="9">CCM 7941</strain>
    </source>
</reference>
<comment type="subcellular location">
    <subcellularLocation>
        <location evidence="1">Cell outer membrane</location>
    </subcellularLocation>
</comment>
<dbReference type="Proteomes" id="UP001595536">
    <property type="component" value="Unassembled WGS sequence"/>
</dbReference>
<comment type="caution">
    <text evidence="8">The sequence shown here is derived from an EMBL/GenBank/DDBJ whole genome shotgun (WGS) entry which is preliminary data.</text>
</comment>
<feature type="signal peptide" evidence="6">
    <location>
        <begin position="1"/>
        <end position="20"/>
    </location>
</feature>
<keyword evidence="4" id="KW-0998">Cell outer membrane</keyword>
<gene>
    <name evidence="8" type="ORF">ACFOEX_08935</name>
</gene>
<feature type="chain" id="PRO_5047145476" evidence="6">
    <location>
        <begin position="21"/>
        <end position="220"/>
    </location>
</feature>
<dbReference type="RefSeq" id="WP_376832398.1">
    <property type="nucleotide sequence ID" value="NZ_JBHLWR010000006.1"/>
</dbReference>
<dbReference type="Gene3D" id="2.40.160.20">
    <property type="match status" value="1"/>
</dbReference>
<keyword evidence="3" id="KW-0472">Membrane</keyword>